<dbReference type="GO" id="GO:0006749">
    <property type="term" value="P:glutathione metabolic process"/>
    <property type="evidence" value="ECO:0007669"/>
    <property type="project" value="InterPro"/>
</dbReference>
<comment type="similarity">
    <text evidence="4">Belongs to the GST superfamily.</text>
</comment>
<dbReference type="SFLD" id="SFLDG00358">
    <property type="entry name" value="Main_(cytGST)"/>
    <property type="match status" value="1"/>
</dbReference>
<evidence type="ECO:0000256" key="3">
    <source>
        <dbReference type="ARBA" id="ARBA00047960"/>
    </source>
</evidence>
<dbReference type="Gene3D" id="3.40.30.10">
    <property type="entry name" value="Glutaredoxin"/>
    <property type="match status" value="1"/>
</dbReference>
<dbReference type="InterPro" id="IPR004045">
    <property type="entry name" value="Glutathione_S-Trfase_N"/>
</dbReference>
<comment type="catalytic activity">
    <reaction evidence="3">
        <text>RX + glutathione = an S-substituted glutathione + a halide anion + H(+)</text>
        <dbReference type="Rhea" id="RHEA:16437"/>
        <dbReference type="ChEBI" id="CHEBI:15378"/>
        <dbReference type="ChEBI" id="CHEBI:16042"/>
        <dbReference type="ChEBI" id="CHEBI:17792"/>
        <dbReference type="ChEBI" id="CHEBI:57925"/>
        <dbReference type="ChEBI" id="CHEBI:90779"/>
        <dbReference type="EC" id="2.5.1.18"/>
    </reaction>
</comment>
<evidence type="ECO:0000256" key="4">
    <source>
        <dbReference type="RuleBase" id="RU003494"/>
    </source>
</evidence>
<evidence type="ECO:0000259" key="6">
    <source>
        <dbReference type="PROSITE" id="PS50405"/>
    </source>
</evidence>
<dbReference type="SUPFAM" id="SSF52833">
    <property type="entry name" value="Thioredoxin-like"/>
    <property type="match status" value="1"/>
</dbReference>
<dbReference type="GO" id="GO:0004364">
    <property type="term" value="F:glutathione transferase activity"/>
    <property type="evidence" value="ECO:0007669"/>
    <property type="project" value="UniProtKB-EC"/>
</dbReference>
<dbReference type="Pfam" id="PF00043">
    <property type="entry name" value="GST_C"/>
    <property type="match status" value="1"/>
</dbReference>
<protein>
    <recommendedName>
        <fullName evidence="1">glutathione transferase</fullName>
        <ecNumber evidence="1">2.5.1.18</ecNumber>
    </recommendedName>
</protein>
<dbReference type="InterPro" id="IPR036282">
    <property type="entry name" value="Glutathione-S-Trfase_C_sf"/>
</dbReference>
<evidence type="ECO:0000313" key="7">
    <source>
        <dbReference type="EMBL" id="ABD83308.1"/>
    </source>
</evidence>
<dbReference type="Gene3D" id="1.20.1050.10">
    <property type="match status" value="1"/>
</dbReference>
<dbReference type="InterPro" id="IPR036249">
    <property type="entry name" value="Thioredoxin-like_sf"/>
</dbReference>
<reference evidence="7" key="1">
    <citation type="journal article" date="2006" name="Mol. Genet. Genomics">
        <title>A complete physical map of a wild beet (Beta procumbens) translocation in sugar beet.</title>
        <authorList>
            <person name="Schulte D."/>
            <person name="Cai D."/>
            <person name="Kleine M."/>
            <person name="Fan L."/>
            <person name="Wang S."/>
            <person name="Jung C."/>
        </authorList>
    </citation>
    <scope>NUCLEOTIDE SEQUENCE</scope>
</reference>
<dbReference type="SFLD" id="SFLDS00019">
    <property type="entry name" value="Glutathione_Transferase_(cytos"/>
    <property type="match status" value="1"/>
</dbReference>
<dbReference type="PROSITE" id="PS50404">
    <property type="entry name" value="GST_NTER"/>
    <property type="match status" value="1"/>
</dbReference>
<dbReference type="AlphaFoldDB" id="Q20CB7"/>
<dbReference type="CDD" id="cd03185">
    <property type="entry name" value="GST_C_Tau"/>
    <property type="match status" value="1"/>
</dbReference>
<dbReference type="InterPro" id="IPR045074">
    <property type="entry name" value="GST_C_Tau"/>
</dbReference>
<evidence type="ECO:0000256" key="1">
    <source>
        <dbReference type="ARBA" id="ARBA00012452"/>
    </source>
</evidence>
<evidence type="ECO:0000256" key="2">
    <source>
        <dbReference type="ARBA" id="ARBA00022679"/>
    </source>
</evidence>
<name>Q20CB7_BETVU</name>
<keyword evidence="2" id="KW-0808">Transferase</keyword>
<dbReference type="EC" id="2.5.1.18" evidence="1"/>
<dbReference type="CDD" id="cd03058">
    <property type="entry name" value="GST_N_Tau"/>
    <property type="match status" value="1"/>
</dbReference>
<feature type="domain" description="GST C-terminal" evidence="6">
    <location>
        <begin position="86"/>
        <end position="212"/>
    </location>
</feature>
<organism evidence="7">
    <name type="scientific">Beta vulgaris</name>
    <name type="common">Sugar beet</name>
    <dbReference type="NCBI Taxonomy" id="161934"/>
    <lineage>
        <taxon>Eukaryota</taxon>
        <taxon>Viridiplantae</taxon>
        <taxon>Streptophyta</taxon>
        <taxon>Embryophyta</taxon>
        <taxon>Tracheophyta</taxon>
        <taxon>Spermatophyta</taxon>
        <taxon>Magnoliopsida</taxon>
        <taxon>eudicotyledons</taxon>
        <taxon>Gunneridae</taxon>
        <taxon>Pentapetalae</taxon>
        <taxon>Caryophyllales</taxon>
        <taxon>Chenopodiaceae</taxon>
        <taxon>Betoideae</taxon>
        <taxon>Beta</taxon>
    </lineage>
</organism>
<proteinExistence type="inferred from homology"/>
<sequence length="223" mass="26118">MEEVKVYGAWGSPPSHRVEIALKLKGVKYEFIEEDLKNKSEELLKYNPVHKKIPVLVHNGRPIAESLVILEYIDEIWKQCPLLPTDPYDRAQTRFWAKFIAEKITPAVRDAMLIPGEDAEKKTEELIELLHILEKEIKEKKFVGGNRNKYMDIVSLYVIHWIPILQEYSSKHVLTREKFPGIYDWIDQVLLDCGDIMENLPDKNKMFDVLRVIFGPRNNYKPT</sequence>
<dbReference type="FunFam" id="3.40.30.10:FF:000197">
    <property type="entry name" value="Glutathione S-transferase U10"/>
    <property type="match status" value="1"/>
</dbReference>
<dbReference type="SUPFAM" id="SSF47616">
    <property type="entry name" value="GST C-terminal domain-like"/>
    <property type="match status" value="1"/>
</dbReference>
<dbReference type="InterPro" id="IPR004046">
    <property type="entry name" value="GST_C"/>
</dbReference>
<dbReference type="PROSITE" id="PS50405">
    <property type="entry name" value="GST_CTER"/>
    <property type="match status" value="1"/>
</dbReference>
<accession>Q20CB7</accession>
<evidence type="ECO:0000259" key="5">
    <source>
        <dbReference type="PROSITE" id="PS50404"/>
    </source>
</evidence>
<dbReference type="SFLD" id="SFLDG01152">
    <property type="entry name" value="Main.3:_Omega-_and_Tau-like"/>
    <property type="match status" value="1"/>
</dbReference>
<dbReference type="Pfam" id="PF02798">
    <property type="entry name" value="GST_N"/>
    <property type="match status" value="1"/>
</dbReference>
<dbReference type="InterPro" id="IPR040079">
    <property type="entry name" value="Glutathione_S-Trfase"/>
</dbReference>
<dbReference type="InterPro" id="IPR045073">
    <property type="entry name" value="Omega/Tau-like"/>
</dbReference>
<dbReference type="PANTHER" id="PTHR11260">
    <property type="entry name" value="GLUTATHIONE S-TRANSFERASE, GST, SUPERFAMILY, GST DOMAIN CONTAINING"/>
    <property type="match status" value="1"/>
</dbReference>
<dbReference type="PANTHER" id="PTHR11260:SF676">
    <property type="entry name" value="GLUTATHIONE S-TRANSFERASE U8"/>
    <property type="match status" value="1"/>
</dbReference>
<dbReference type="EMBL" id="DQ374087">
    <property type="protein sequence ID" value="ABD83308.1"/>
    <property type="molecule type" value="Genomic_DNA"/>
</dbReference>
<dbReference type="GO" id="GO:0005737">
    <property type="term" value="C:cytoplasm"/>
    <property type="evidence" value="ECO:0007669"/>
    <property type="project" value="TreeGrafter"/>
</dbReference>
<dbReference type="InterPro" id="IPR010987">
    <property type="entry name" value="Glutathione-S-Trfase_C-like"/>
</dbReference>
<feature type="domain" description="GST N-terminal" evidence="5">
    <location>
        <begin position="2"/>
        <end position="81"/>
    </location>
</feature>